<evidence type="ECO:0000313" key="9">
    <source>
        <dbReference type="EMBL" id="SDI85330.1"/>
    </source>
</evidence>
<dbReference type="AlphaFoldDB" id="A0A1G8LQ95"/>
<dbReference type="EMBL" id="FNDT01000032">
    <property type="protein sequence ID" value="SDI90023.1"/>
    <property type="molecule type" value="Genomic_DNA"/>
</dbReference>
<keyword evidence="4 6" id="KW-0238">DNA-binding</keyword>
<name>A0A1G8LQ95_9MICC</name>
<dbReference type="EMBL" id="FNDT01000027">
    <property type="protein sequence ID" value="SDI85330.1"/>
    <property type="molecule type" value="Genomic_DNA"/>
</dbReference>
<keyword evidence="5 6" id="KW-0233">DNA recombination</keyword>
<evidence type="ECO:0000256" key="2">
    <source>
        <dbReference type="ARBA" id="ARBA00010961"/>
    </source>
</evidence>
<evidence type="ECO:0000313" key="8">
    <source>
        <dbReference type="EMBL" id="SDI57854.1"/>
    </source>
</evidence>
<feature type="region of interest" description="Disordered" evidence="7">
    <location>
        <begin position="78"/>
        <end position="103"/>
    </location>
</feature>
<evidence type="ECO:0000256" key="6">
    <source>
        <dbReference type="RuleBase" id="RU365089"/>
    </source>
</evidence>
<comment type="similarity">
    <text evidence="2 6">Belongs to the transposase mutator family.</text>
</comment>
<evidence type="ECO:0000313" key="10">
    <source>
        <dbReference type="EMBL" id="SDI90023.1"/>
    </source>
</evidence>
<evidence type="ECO:0000256" key="1">
    <source>
        <dbReference type="ARBA" id="ARBA00002190"/>
    </source>
</evidence>
<reference evidence="8 11" key="1">
    <citation type="submission" date="2016-10" db="EMBL/GenBank/DDBJ databases">
        <authorList>
            <person name="de Groot N.N."/>
        </authorList>
    </citation>
    <scope>NUCLEOTIDE SEQUENCE [LARGE SCALE GENOMIC DNA]</scope>
    <source>
        <strain evidence="8 11">NP_1H</strain>
    </source>
</reference>
<keyword evidence="6" id="KW-0814">Transposable element</keyword>
<dbReference type="Pfam" id="PF00872">
    <property type="entry name" value="Transposase_mut"/>
    <property type="match status" value="1"/>
</dbReference>
<dbReference type="InterPro" id="IPR001207">
    <property type="entry name" value="Transposase_mutator"/>
</dbReference>
<comment type="function">
    <text evidence="1 6">Required for the transposition of the insertion element.</text>
</comment>
<sequence length="434" mass="47797">MVWPLVSPSERTALLGENELIDNPLAAVLSADQIDALVNAAEDLGEGRHGVEELLSQMTKAVLERALETEISDHLGYELGDPAGAGSGNSRNGKTSKQVHTLQGPVEVTVPRDRNSTFEPVIVPKRARRLGKVEDMILSLYARGMTTRDIGSHLEEIYGAKVSAATISRVTDVIADEITQWQNRPLEAVYPIVYIDAIWLKIRDGGVVVNKACHVAVGVDVEGRKQVLGLWLGTQEGAKFWANVLTQIRNRGVKDILILCCDGLTGLPAAVNSIYPETVVQTCVVHLLRSAMRYASYKDRKAMAKDMRPIYTAVSVEAAELAMGHFAEVWESKAPGAVLAWRNAWEDFIPFLSFTPEIRKVIYTTNQIESINYQLRKITKTRGSFPSDEAAIKLVYLGIRNIETLRGGELGTGTQGWHQALNAFAIQFPNRLPI</sequence>
<dbReference type="EMBL" id="FNDT01000014">
    <property type="protein sequence ID" value="SDI57854.1"/>
    <property type="molecule type" value="Genomic_DNA"/>
</dbReference>
<keyword evidence="11" id="KW-1185">Reference proteome</keyword>
<dbReference type="PANTHER" id="PTHR33217:SF8">
    <property type="entry name" value="MUTATOR FAMILY TRANSPOSASE"/>
    <property type="match status" value="1"/>
</dbReference>
<dbReference type="Proteomes" id="UP000199258">
    <property type="component" value="Unassembled WGS sequence"/>
</dbReference>
<proteinExistence type="inferred from homology"/>
<dbReference type="GO" id="GO:0003677">
    <property type="term" value="F:DNA binding"/>
    <property type="evidence" value="ECO:0007669"/>
    <property type="project" value="UniProtKB-UniRule"/>
</dbReference>
<evidence type="ECO:0000256" key="7">
    <source>
        <dbReference type="SAM" id="MobiDB-lite"/>
    </source>
</evidence>
<organism evidence="8 11">
    <name type="scientific">Arthrobacter subterraneus</name>
    <dbReference type="NCBI Taxonomy" id="335973"/>
    <lineage>
        <taxon>Bacteria</taxon>
        <taxon>Bacillati</taxon>
        <taxon>Actinomycetota</taxon>
        <taxon>Actinomycetes</taxon>
        <taxon>Micrococcales</taxon>
        <taxon>Micrococcaceae</taxon>
        <taxon>Arthrobacter</taxon>
    </lineage>
</organism>
<evidence type="ECO:0000256" key="3">
    <source>
        <dbReference type="ARBA" id="ARBA00022578"/>
    </source>
</evidence>
<protein>
    <recommendedName>
        <fullName evidence="6">Mutator family transposase</fullName>
    </recommendedName>
</protein>
<evidence type="ECO:0000256" key="4">
    <source>
        <dbReference type="ARBA" id="ARBA00023125"/>
    </source>
</evidence>
<keyword evidence="3 6" id="KW-0815">Transposition</keyword>
<evidence type="ECO:0000313" key="11">
    <source>
        <dbReference type="Proteomes" id="UP000199258"/>
    </source>
</evidence>
<gene>
    <name evidence="8" type="ORF">SAMN04488693_11481</name>
    <name evidence="9" type="ORF">SAMN04488693_12719</name>
    <name evidence="10" type="ORF">SAMN04488693_1321</name>
</gene>
<accession>A0A1G8LQ95</accession>
<feature type="compositionally biased region" description="Polar residues" evidence="7">
    <location>
        <begin position="88"/>
        <end position="101"/>
    </location>
</feature>
<dbReference type="PANTHER" id="PTHR33217">
    <property type="entry name" value="TRANSPOSASE FOR INSERTION SEQUENCE ELEMENT IS1081"/>
    <property type="match status" value="1"/>
</dbReference>
<dbReference type="GO" id="GO:0004803">
    <property type="term" value="F:transposase activity"/>
    <property type="evidence" value="ECO:0007669"/>
    <property type="project" value="UniProtKB-UniRule"/>
</dbReference>
<dbReference type="NCBIfam" id="NF033543">
    <property type="entry name" value="transpos_IS256"/>
    <property type="match status" value="1"/>
</dbReference>
<evidence type="ECO:0000256" key="5">
    <source>
        <dbReference type="ARBA" id="ARBA00023172"/>
    </source>
</evidence>
<dbReference type="GO" id="GO:0006313">
    <property type="term" value="P:DNA transposition"/>
    <property type="evidence" value="ECO:0007669"/>
    <property type="project" value="UniProtKB-UniRule"/>
</dbReference>